<protein>
    <submittedName>
        <fullName evidence="1">Uncharacterized protein</fullName>
    </submittedName>
</protein>
<comment type="caution">
    <text evidence="1">The sequence shown here is derived from an EMBL/GenBank/DDBJ whole genome shotgun (WGS) entry which is preliminary data.</text>
</comment>
<organism evidence="1 2">
    <name type="scientific">Rhodopirellula baltica WH47</name>
    <dbReference type="NCBI Taxonomy" id="991778"/>
    <lineage>
        <taxon>Bacteria</taxon>
        <taxon>Pseudomonadati</taxon>
        <taxon>Planctomycetota</taxon>
        <taxon>Planctomycetia</taxon>
        <taxon>Pirellulales</taxon>
        <taxon>Pirellulaceae</taxon>
        <taxon>Rhodopirellula</taxon>
    </lineage>
</organism>
<evidence type="ECO:0000313" key="2">
    <source>
        <dbReference type="Proteomes" id="UP000006222"/>
    </source>
</evidence>
<reference evidence="1 2" key="1">
    <citation type="journal article" date="2013" name="Mar. Genomics">
        <title>Expression of sulfatases in Rhodopirellula baltica and the diversity of sulfatases in the genus Rhodopirellula.</title>
        <authorList>
            <person name="Wegner C.E."/>
            <person name="Richter-Heitmann T."/>
            <person name="Klindworth A."/>
            <person name="Klockow C."/>
            <person name="Richter M."/>
            <person name="Achstetter T."/>
            <person name="Glockner F.O."/>
            <person name="Harder J."/>
        </authorList>
    </citation>
    <scope>NUCLEOTIDE SEQUENCE [LARGE SCALE GENOMIC DNA]</scope>
    <source>
        <strain evidence="1 2">WH47</strain>
    </source>
</reference>
<proteinExistence type="predicted"/>
<accession>F2AQ13</accession>
<gene>
    <name evidence="1" type="ORF">RBWH47_01292</name>
</gene>
<dbReference type="EMBL" id="AFAR01000102">
    <property type="protein sequence ID" value="EGF28248.1"/>
    <property type="molecule type" value="Genomic_DNA"/>
</dbReference>
<dbReference type="AlphaFoldDB" id="F2AQ13"/>
<dbReference type="Proteomes" id="UP000006222">
    <property type="component" value="Unassembled WGS sequence"/>
</dbReference>
<evidence type="ECO:0000313" key="1">
    <source>
        <dbReference type="EMBL" id="EGF28248.1"/>
    </source>
</evidence>
<sequence length="48" mass="5722">MPSHGAWRTGSEPIEQPEFFVVVRFRFSRITSHRRPLDQNQAAIQVRW</sequence>
<name>F2AQ13_RHOBT</name>